<accession>A0A495JHP5</accession>
<dbReference type="SUPFAM" id="SSF50331">
    <property type="entry name" value="MOP-like"/>
    <property type="match status" value="1"/>
</dbReference>
<proteinExistence type="predicted"/>
<comment type="caution">
    <text evidence="9">The sequence shown here is derived from an EMBL/GenBank/DDBJ whole genome shotgun (WGS) entry which is preliminary data.</text>
</comment>
<keyword evidence="5 9" id="KW-0067">ATP-binding</keyword>
<dbReference type="InterPro" id="IPR017871">
    <property type="entry name" value="ABC_transporter-like_CS"/>
</dbReference>
<keyword evidence="1" id="KW-0813">Transport</keyword>
<name>A0A495JHP5_9ACTN</name>
<dbReference type="RefSeq" id="WP_121156922.1">
    <property type="nucleotide sequence ID" value="NZ_RBKT01000001.1"/>
</dbReference>
<keyword evidence="3" id="KW-0997">Cell inner membrane</keyword>
<dbReference type="PANTHER" id="PTHR42781:SF5">
    <property type="entry name" value="PUTRESCINE TRANSPORT ATP-BINDING PROTEIN POTG"/>
    <property type="match status" value="1"/>
</dbReference>
<evidence type="ECO:0000256" key="2">
    <source>
        <dbReference type="ARBA" id="ARBA00022475"/>
    </source>
</evidence>
<dbReference type="InterPro" id="IPR027417">
    <property type="entry name" value="P-loop_NTPase"/>
</dbReference>
<dbReference type="PROSITE" id="PS00211">
    <property type="entry name" value="ABC_TRANSPORTER_1"/>
    <property type="match status" value="1"/>
</dbReference>
<dbReference type="PROSITE" id="PS50893">
    <property type="entry name" value="ABC_TRANSPORTER_2"/>
    <property type="match status" value="1"/>
</dbReference>
<dbReference type="AlphaFoldDB" id="A0A495JHP5"/>
<evidence type="ECO:0000256" key="7">
    <source>
        <dbReference type="ARBA" id="ARBA00023136"/>
    </source>
</evidence>
<evidence type="ECO:0000313" key="10">
    <source>
        <dbReference type="Proteomes" id="UP000277671"/>
    </source>
</evidence>
<evidence type="ECO:0000256" key="1">
    <source>
        <dbReference type="ARBA" id="ARBA00022448"/>
    </source>
</evidence>
<evidence type="ECO:0000256" key="4">
    <source>
        <dbReference type="ARBA" id="ARBA00022741"/>
    </source>
</evidence>
<evidence type="ECO:0000259" key="8">
    <source>
        <dbReference type="PROSITE" id="PS50893"/>
    </source>
</evidence>
<organism evidence="9 10">
    <name type="scientific">Micromonospora pisi</name>
    <dbReference type="NCBI Taxonomy" id="589240"/>
    <lineage>
        <taxon>Bacteria</taxon>
        <taxon>Bacillati</taxon>
        <taxon>Actinomycetota</taxon>
        <taxon>Actinomycetes</taxon>
        <taxon>Micromonosporales</taxon>
        <taxon>Micromonosporaceae</taxon>
        <taxon>Micromonospora</taxon>
    </lineage>
</organism>
<keyword evidence="2" id="KW-1003">Cell membrane</keyword>
<keyword evidence="4" id="KW-0547">Nucleotide-binding</keyword>
<dbReference type="GO" id="GO:0022857">
    <property type="term" value="F:transmembrane transporter activity"/>
    <property type="evidence" value="ECO:0007669"/>
    <property type="project" value="InterPro"/>
</dbReference>
<dbReference type="GO" id="GO:0005524">
    <property type="term" value="F:ATP binding"/>
    <property type="evidence" value="ECO:0007669"/>
    <property type="project" value="UniProtKB-KW"/>
</dbReference>
<dbReference type="InterPro" id="IPR013611">
    <property type="entry name" value="Transp-assoc_OB_typ2"/>
</dbReference>
<protein>
    <submittedName>
        <fullName evidence="9">Molybdate transport system ATP-binding protein</fullName>
    </submittedName>
</protein>
<reference evidence="9 10" key="1">
    <citation type="submission" date="2018-10" db="EMBL/GenBank/DDBJ databases">
        <title>Sequencing the genomes of 1000 actinobacteria strains.</title>
        <authorList>
            <person name="Klenk H.-P."/>
        </authorList>
    </citation>
    <scope>NUCLEOTIDE SEQUENCE [LARGE SCALE GENOMIC DNA]</scope>
    <source>
        <strain evidence="9 10">DSM 45175</strain>
    </source>
</reference>
<evidence type="ECO:0000256" key="5">
    <source>
        <dbReference type="ARBA" id="ARBA00022840"/>
    </source>
</evidence>
<keyword evidence="7" id="KW-0472">Membrane</keyword>
<dbReference type="GO" id="GO:0016887">
    <property type="term" value="F:ATP hydrolysis activity"/>
    <property type="evidence" value="ECO:0007669"/>
    <property type="project" value="InterPro"/>
</dbReference>
<dbReference type="InterPro" id="IPR003593">
    <property type="entry name" value="AAA+_ATPase"/>
</dbReference>
<dbReference type="PANTHER" id="PTHR42781">
    <property type="entry name" value="SPERMIDINE/PUTRESCINE IMPORT ATP-BINDING PROTEIN POTA"/>
    <property type="match status" value="1"/>
</dbReference>
<dbReference type="SUPFAM" id="SSF52540">
    <property type="entry name" value="P-loop containing nucleoside triphosphate hydrolases"/>
    <property type="match status" value="1"/>
</dbReference>
<dbReference type="OrthoDB" id="9802264at2"/>
<evidence type="ECO:0000256" key="6">
    <source>
        <dbReference type="ARBA" id="ARBA00022967"/>
    </source>
</evidence>
<evidence type="ECO:0000256" key="3">
    <source>
        <dbReference type="ARBA" id="ARBA00022519"/>
    </source>
</evidence>
<dbReference type="GO" id="GO:0043190">
    <property type="term" value="C:ATP-binding cassette (ABC) transporter complex"/>
    <property type="evidence" value="ECO:0007669"/>
    <property type="project" value="InterPro"/>
</dbReference>
<keyword evidence="10" id="KW-1185">Reference proteome</keyword>
<dbReference type="Gene3D" id="3.40.50.300">
    <property type="entry name" value="P-loop containing nucleotide triphosphate hydrolases"/>
    <property type="match status" value="1"/>
</dbReference>
<gene>
    <name evidence="9" type="ORF">BDK92_2602</name>
</gene>
<dbReference type="InterPro" id="IPR008995">
    <property type="entry name" value="Mo/tungstate-bd_C_term_dom"/>
</dbReference>
<evidence type="ECO:0000313" key="9">
    <source>
        <dbReference type="EMBL" id="RKR88291.1"/>
    </source>
</evidence>
<dbReference type="InterPro" id="IPR050093">
    <property type="entry name" value="ABC_SmlMolc_Importer"/>
</dbReference>
<dbReference type="Proteomes" id="UP000277671">
    <property type="component" value="Unassembled WGS sequence"/>
</dbReference>
<dbReference type="EMBL" id="RBKT01000001">
    <property type="protein sequence ID" value="RKR88291.1"/>
    <property type="molecule type" value="Genomic_DNA"/>
</dbReference>
<dbReference type="SMART" id="SM00382">
    <property type="entry name" value="AAA"/>
    <property type="match status" value="1"/>
</dbReference>
<dbReference type="Pfam" id="PF08402">
    <property type="entry name" value="TOBE_2"/>
    <property type="match status" value="1"/>
</dbReference>
<keyword evidence="6" id="KW-1278">Translocase</keyword>
<feature type="domain" description="ABC transporter" evidence="8">
    <location>
        <begin position="3"/>
        <end position="252"/>
    </location>
</feature>
<dbReference type="InterPro" id="IPR003439">
    <property type="entry name" value="ABC_transporter-like_ATP-bd"/>
</dbReference>
<sequence length="372" mass="39207">MTLTSDATTKTEPGQEGHALTAAFIARHRRGPAITADLTLDAGQTLILFGPSGGGKTTILRALAGLHAPDTGRITCAGHTWYDSATRTNVPVQKRGVGYLFQDYALFPHLTVAANITYGMRRARRDHRTRKLAKLVDLLNLHGLAGRKAGQVSGGQAQRVALARALATDPRLLLLDEPLSALDTPTRAAIRSDLRALLREVGIPAVIVTHERAETYALGDRLALIVDGATTQTGPVADVMDHPANLPAARALGFDNLLPATATAPDTYQLAGGQQLHLPTTRAGKTVTIAIRAEHLALQPHESGDATPADGHTLAGTVTDATPEGRLTRTRVRMPDGTTLTVLTPARDHTPPQPGQAVTVTIDPACAVVLPA</sequence>
<dbReference type="Pfam" id="PF00005">
    <property type="entry name" value="ABC_tran"/>
    <property type="match status" value="1"/>
</dbReference>